<dbReference type="Proteomes" id="UP000000702">
    <property type="component" value="Unassembled WGS sequence"/>
</dbReference>
<keyword evidence="2" id="KW-1185">Reference proteome</keyword>
<reference evidence="1 2" key="2">
    <citation type="journal article" date="2012" name="Proc. Natl. Acad. Sci. U.S.A.">
        <title>Antigenic diversity is generated by distinct evolutionary mechanisms in African trypanosome species.</title>
        <authorList>
            <person name="Jackson A.P."/>
            <person name="Berry A."/>
            <person name="Aslett M."/>
            <person name="Allison H.C."/>
            <person name="Burton P."/>
            <person name="Vavrova-Anderson J."/>
            <person name="Brown R."/>
            <person name="Browne H."/>
            <person name="Corton N."/>
            <person name="Hauser H."/>
            <person name="Gamble J."/>
            <person name="Gilderthorp R."/>
            <person name="Marcello L."/>
            <person name="McQuillan J."/>
            <person name="Otto T.D."/>
            <person name="Quail M.A."/>
            <person name="Sanders M.J."/>
            <person name="van Tonder A."/>
            <person name="Ginger M.L."/>
            <person name="Field M.C."/>
            <person name="Barry J.D."/>
            <person name="Hertz-Fowler C."/>
            <person name="Berriman M."/>
        </authorList>
    </citation>
    <scope>NUCLEOTIDE SEQUENCE [LARGE SCALE GENOMIC DNA]</scope>
    <source>
        <strain evidence="1 2">IL3000</strain>
    </source>
</reference>
<evidence type="ECO:0000313" key="2">
    <source>
        <dbReference type="Proteomes" id="UP000000702"/>
    </source>
</evidence>
<protein>
    <submittedName>
        <fullName evidence="1">WGS project CAEQ00000000 data, annotated contig 1708</fullName>
    </submittedName>
</protein>
<organism evidence="1 2">
    <name type="scientific">Trypanosoma congolense (strain IL3000)</name>
    <dbReference type="NCBI Taxonomy" id="1068625"/>
    <lineage>
        <taxon>Eukaryota</taxon>
        <taxon>Discoba</taxon>
        <taxon>Euglenozoa</taxon>
        <taxon>Kinetoplastea</taxon>
        <taxon>Metakinetoplastina</taxon>
        <taxon>Trypanosomatida</taxon>
        <taxon>Trypanosomatidae</taxon>
        <taxon>Trypanosoma</taxon>
        <taxon>Nannomonas</taxon>
    </lineage>
</organism>
<name>F9W856_TRYCI</name>
<gene>
    <name evidence="1" type="ORF">TCIL3000_0_41400</name>
</gene>
<dbReference type="VEuPathDB" id="TriTrypDB:TcIL3000_0_41400"/>
<proteinExistence type="predicted"/>
<dbReference type="EMBL" id="CAEQ01001139">
    <property type="protein sequence ID" value="CCD13383.1"/>
    <property type="molecule type" value="Genomic_DNA"/>
</dbReference>
<evidence type="ECO:0000313" key="1">
    <source>
        <dbReference type="EMBL" id="CCD13383.1"/>
    </source>
</evidence>
<reference evidence="2" key="1">
    <citation type="submission" date="2011-07" db="EMBL/GenBank/DDBJ databases">
        <title>Divergent evolution of antigenic variation in African trypanosomes.</title>
        <authorList>
            <person name="Jackson A.P."/>
            <person name="Berry A."/>
            <person name="Allison H.C."/>
            <person name="Burton P."/>
            <person name="Anderson J."/>
            <person name="Aslett M."/>
            <person name="Brown R."/>
            <person name="Corton N."/>
            <person name="Harris D."/>
            <person name="Hauser H."/>
            <person name="Gamble J."/>
            <person name="Gilderthorp R."/>
            <person name="McQuillan J."/>
            <person name="Quail M.A."/>
            <person name="Sanders M."/>
            <person name="Van Tonder A."/>
            <person name="Ginger M.L."/>
            <person name="Donelson J.E."/>
            <person name="Field M.C."/>
            <person name="Barry J.D."/>
            <person name="Berriman M."/>
            <person name="Hertz-Fowler C."/>
        </authorList>
    </citation>
    <scope>NUCLEOTIDE SEQUENCE [LARGE SCALE GENOMIC DNA]</scope>
    <source>
        <strain evidence="2">IL3000</strain>
    </source>
</reference>
<dbReference type="AlphaFoldDB" id="F9W856"/>
<accession>F9W856</accession>
<comment type="caution">
    <text evidence="1">The sequence shown here is derived from an EMBL/GenBank/DDBJ whole genome shotgun (WGS) entry which is preliminary data.</text>
</comment>
<sequence>MVGRCTAVRVASGTRQEPSVPRCRCDAPLFSQYGQPELGRLVVSYFPPQQRTSLQYRFSGQQSGKEQTERTGPPLTAPRVGLGLRCISARCLSPLHARYSVPSRAKVSLERQPLLSCALRSVQYFSLAFPTPLPSRHTVFCSCILVRSLPVPPFSRSYPADKPELQTGHLITLIFQPTPVDHCPQSFHSPHGVHFFFS</sequence>